<comment type="catalytic activity">
    <reaction evidence="13">
        <text>serotonin + acetyl-CoA = N-acetylserotonin + CoA + H(+)</text>
        <dbReference type="Rhea" id="RHEA:25217"/>
        <dbReference type="ChEBI" id="CHEBI:15378"/>
        <dbReference type="ChEBI" id="CHEBI:17697"/>
        <dbReference type="ChEBI" id="CHEBI:57287"/>
        <dbReference type="ChEBI" id="CHEBI:57288"/>
        <dbReference type="ChEBI" id="CHEBI:350546"/>
        <dbReference type="EC" id="2.3.1.87"/>
    </reaction>
    <physiologicalReaction direction="left-to-right" evidence="13">
        <dbReference type="Rhea" id="RHEA:25218"/>
    </physiologicalReaction>
</comment>
<evidence type="ECO:0000256" key="2">
    <source>
        <dbReference type="ARBA" id="ARBA00023315"/>
    </source>
</evidence>
<dbReference type="GO" id="GO:0004059">
    <property type="term" value="F:aralkylamine N-acetyltransferase activity"/>
    <property type="evidence" value="ECO:0007669"/>
    <property type="project" value="UniProtKB-EC"/>
</dbReference>
<evidence type="ECO:0000256" key="13">
    <source>
        <dbReference type="ARBA" id="ARBA00052491"/>
    </source>
</evidence>
<dbReference type="Gene3D" id="3.40.630.30">
    <property type="match status" value="1"/>
</dbReference>
<dbReference type="PANTHER" id="PTHR20905:SF1">
    <property type="entry name" value="AT07410P-RELATED"/>
    <property type="match status" value="1"/>
</dbReference>
<dbReference type="AlphaFoldDB" id="A0A182WA45"/>
<evidence type="ECO:0000256" key="8">
    <source>
        <dbReference type="ARBA" id="ARBA00051284"/>
    </source>
</evidence>
<dbReference type="CDD" id="cd04301">
    <property type="entry name" value="NAT_SF"/>
    <property type="match status" value="1"/>
</dbReference>
<evidence type="ECO:0000256" key="4">
    <source>
        <dbReference type="ARBA" id="ARBA00038182"/>
    </source>
</evidence>
<evidence type="ECO:0000313" key="14">
    <source>
        <dbReference type="EnsemblMetazoa" id="AMIN007223-PA"/>
    </source>
</evidence>
<name>A0A182WA45_9DIPT</name>
<evidence type="ECO:0000256" key="1">
    <source>
        <dbReference type="ARBA" id="ARBA00022679"/>
    </source>
</evidence>
<keyword evidence="1" id="KW-0808">Transferase</keyword>
<sequence length="298" mass="33857">MKVDIQNHVDHLPALNGITVSSTHDPLILDETCLMASIIYYFTTIRATLHALSNLLTRSNRMASKAPTVTDGTANVDAKPSEIDRELTISVITEADTEDVLDLLKRFFFKDEPLNTYVQLGECKELEKYCTKSLGERSSYKAINSRGEIVGVILNGTIMKPQPGDEPPEKLATNCAHPKFRKIMALMDHVDEQFDIFELYPDIDRFLDCKILSVDTNYRGMGIAGMLTDRTLEYATRNDIKLIHVLCSSHFSARVMEKMDFTEVFRLPYADYHVDGEQVFEPEKPHVALRILTKRLDH</sequence>
<comment type="catalytic activity">
    <reaction evidence="12">
        <text>dopamine + hexadecanoyl-CoA = N-hexadecanoyl-dopamine + CoA + H(+)</text>
        <dbReference type="Rhea" id="RHEA:51376"/>
        <dbReference type="ChEBI" id="CHEBI:15378"/>
        <dbReference type="ChEBI" id="CHEBI:57287"/>
        <dbReference type="ChEBI" id="CHEBI:57379"/>
        <dbReference type="ChEBI" id="CHEBI:59905"/>
        <dbReference type="ChEBI" id="CHEBI:134058"/>
    </reaction>
    <physiologicalReaction direction="left-to-right" evidence="12">
        <dbReference type="Rhea" id="RHEA:51377"/>
    </physiologicalReaction>
</comment>
<dbReference type="EC" id="2.3.1.87" evidence="5"/>
<keyword evidence="2" id="KW-0012">Acyltransferase</keyword>
<comment type="catalytic activity">
    <reaction evidence="11">
        <text>serotonin + hexadecanoyl-CoA = N-hexadecanoyl-serotonin + CoA + H(+)</text>
        <dbReference type="Rhea" id="RHEA:51384"/>
        <dbReference type="ChEBI" id="CHEBI:15378"/>
        <dbReference type="ChEBI" id="CHEBI:57287"/>
        <dbReference type="ChEBI" id="CHEBI:57379"/>
        <dbReference type="ChEBI" id="CHEBI:134059"/>
        <dbReference type="ChEBI" id="CHEBI:350546"/>
    </reaction>
    <physiologicalReaction direction="left-to-right" evidence="11">
        <dbReference type="Rhea" id="RHEA:51385"/>
    </physiologicalReaction>
</comment>
<comment type="catalytic activity">
    <reaction evidence="10">
        <text>serotonin + (9Z)-octadecenoyl-CoA = N-(9Z-octadecenoyl)-serotonin + CoA + H(+)</text>
        <dbReference type="Rhea" id="RHEA:51392"/>
        <dbReference type="ChEBI" id="CHEBI:15378"/>
        <dbReference type="ChEBI" id="CHEBI:57287"/>
        <dbReference type="ChEBI" id="CHEBI:57387"/>
        <dbReference type="ChEBI" id="CHEBI:134064"/>
        <dbReference type="ChEBI" id="CHEBI:350546"/>
    </reaction>
    <physiologicalReaction direction="left-to-right" evidence="10">
        <dbReference type="Rhea" id="RHEA:51393"/>
    </physiologicalReaction>
</comment>
<evidence type="ECO:0000256" key="7">
    <source>
        <dbReference type="ARBA" id="ARBA00050849"/>
    </source>
</evidence>
<accession>A0A182WA45</accession>
<comment type="catalytic activity">
    <reaction evidence="7">
        <text>serotonin + octadecanoyl-CoA = N-octadecanoyl-serotonin + CoA + H(+)</text>
        <dbReference type="Rhea" id="RHEA:51400"/>
        <dbReference type="ChEBI" id="CHEBI:15378"/>
        <dbReference type="ChEBI" id="CHEBI:57287"/>
        <dbReference type="ChEBI" id="CHEBI:57394"/>
        <dbReference type="ChEBI" id="CHEBI:134065"/>
        <dbReference type="ChEBI" id="CHEBI:350546"/>
    </reaction>
    <physiologicalReaction direction="left-to-right" evidence="7">
        <dbReference type="Rhea" id="RHEA:51401"/>
    </physiologicalReaction>
</comment>
<evidence type="ECO:0000256" key="12">
    <source>
        <dbReference type="ARBA" id="ARBA00052335"/>
    </source>
</evidence>
<evidence type="ECO:0000256" key="3">
    <source>
        <dbReference type="ARBA" id="ARBA00037926"/>
    </source>
</evidence>
<organism evidence="14 15">
    <name type="scientific">Anopheles minimus</name>
    <dbReference type="NCBI Taxonomy" id="112268"/>
    <lineage>
        <taxon>Eukaryota</taxon>
        <taxon>Metazoa</taxon>
        <taxon>Ecdysozoa</taxon>
        <taxon>Arthropoda</taxon>
        <taxon>Hexapoda</taxon>
        <taxon>Insecta</taxon>
        <taxon>Pterygota</taxon>
        <taxon>Neoptera</taxon>
        <taxon>Endopterygota</taxon>
        <taxon>Diptera</taxon>
        <taxon>Nematocera</taxon>
        <taxon>Culicoidea</taxon>
        <taxon>Culicidae</taxon>
        <taxon>Anophelinae</taxon>
        <taxon>Anopheles</taxon>
    </lineage>
</organism>
<reference evidence="14" key="2">
    <citation type="submission" date="2020-05" db="UniProtKB">
        <authorList>
            <consortium name="EnsemblMetazoa"/>
        </authorList>
    </citation>
    <scope>IDENTIFICATION</scope>
    <source>
        <strain evidence="14">MINIMUS1</strain>
    </source>
</reference>
<keyword evidence="15" id="KW-1185">Reference proteome</keyword>
<comment type="pathway">
    <text evidence="3">Aromatic compound metabolism; melatonin biosynthesis; melatonin from serotonin: step 1/2.</text>
</comment>
<comment type="catalytic activity">
    <reaction evidence="8">
        <text>serotonin + (5Z,8Z,11Z,14Z)-eicosatetraenoyl-CoA = N-[(5Z,8Z,11Z,14Z)-eicosatetraenoyl]-serotonin + CoA + H(+)</text>
        <dbReference type="Rhea" id="RHEA:51396"/>
        <dbReference type="ChEBI" id="CHEBI:15378"/>
        <dbReference type="ChEBI" id="CHEBI:57287"/>
        <dbReference type="ChEBI" id="CHEBI:57368"/>
        <dbReference type="ChEBI" id="CHEBI:132255"/>
        <dbReference type="ChEBI" id="CHEBI:350546"/>
    </reaction>
    <physiologicalReaction direction="left-to-right" evidence="8">
        <dbReference type="Rhea" id="RHEA:51397"/>
    </physiologicalReaction>
</comment>
<dbReference type="STRING" id="112268.A0A182WA45"/>
<evidence type="ECO:0000313" key="15">
    <source>
        <dbReference type="Proteomes" id="UP000075920"/>
    </source>
</evidence>
<proteinExistence type="inferred from homology"/>
<comment type="catalytic activity">
    <reaction evidence="9">
        <text>dopamine + acetyl-CoA = N-acetyldopamine + CoA + H(+)</text>
        <dbReference type="Rhea" id="RHEA:51388"/>
        <dbReference type="ChEBI" id="CHEBI:15378"/>
        <dbReference type="ChEBI" id="CHEBI:57287"/>
        <dbReference type="ChEBI" id="CHEBI:57288"/>
        <dbReference type="ChEBI" id="CHEBI:59905"/>
        <dbReference type="ChEBI" id="CHEBI:125678"/>
    </reaction>
    <physiologicalReaction direction="left-to-right" evidence="9">
        <dbReference type="Rhea" id="RHEA:51389"/>
    </physiologicalReaction>
</comment>
<protein>
    <recommendedName>
        <fullName evidence="5">aralkylamine N-acetyltransferase</fullName>
        <ecNumber evidence="5">2.3.1.87</ecNumber>
    </recommendedName>
</protein>
<evidence type="ECO:0000256" key="10">
    <source>
        <dbReference type="ARBA" id="ARBA00051823"/>
    </source>
</evidence>
<dbReference type="Proteomes" id="UP000075920">
    <property type="component" value="Unassembled WGS sequence"/>
</dbReference>
<dbReference type="InterPro" id="IPR016181">
    <property type="entry name" value="Acyl_CoA_acyltransferase"/>
</dbReference>
<dbReference type="PANTHER" id="PTHR20905">
    <property type="entry name" value="N-ACETYLTRANSFERASE-RELATED"/>
    <property type="match status" value="1"/>
</dbReference>
<evidence type="ECO:0000256" key="6">
    <source>
        <dbReference type="ARBA" id="ARBA00050189"/>
    </source>
</evidence>
<reference evidence="15" key="1">
    <citation type="submission" date="2013-03" db="EMBL/GenBank/DDBJ databases">
        <title>The Genome Sequence of Anopheles minimus MINIMUS1.</title>
        <authorList>
            <consortium name="The Broad Institute Genomics Platform"/>
            <person name="Neafsey D.E."/>
            <person name="Walton C."/>
            <person name="Walker B."/>
            <person name="Young S.K."/>
            <person name="Zeng Q."/>
            <person name="Gargeya S."/>
            <person name="Fitzgerald M."/>
            <person name="Haas B."/>
            <person name="Abouelleil A."/>
            <person name="Allen A.W."/>
            <person name="Alvarado L."/>
            <person name="Arachchi H.M."/>
            <person name="Berlin A.M."/>
            <person name="Chapman S.B."/>
            <person name="Gainer-Dewar J."/>
            <person name="Goldberg J."/>
            <person name="Griggs A."/>
            <person name="Gujja S."/>
            <person name="Hansen M."/>
            <person name="Howarth C."/>
            <person name="Imamovic A."/>
            <person name="Ireland A."/>
            <person name="Larimer J."/>
            <person name="McCowan C."/>
            <person name="Murphy C."/>
            <person name="Pearson M."/>
            <person name="Poon T.W."/>
            <person name="Priest M."/>
            <person name="Roberts A."/>
            <person name="Saif S."/>
            <person name="Shea T."/>
            <person name="Sisk P."/>
            <person name="Sykes S."/>
            <person name="Wortman J."/>
            <person name="Nusbaum C."/>
            <person name="Birren B."/>
        </authorList>
    </citation>
    <scope>NUCLEOTIDE SEQUENCE [LARGE SCALE GENOMIC DNA]</scope>
    <source>
        <strain evidence="15">MINIMUS1</strain>
    </source>
</reference>
<evidence type="ECO:0000256" key="11">
    <source>
        <dbReference type="ARBA" id="ARBA00052178"/>
    </source>
</evidence>
<dbReference type="SUPFAM" id="SSF55729">
    <property type="entry name" value="Acyl-CoA N-acyltransferases (Nat)"/>
    <property type="match status" value="1"/>
</dbReference>
<comment type="similarity">
    <text evidence="4">Belongs to the acetyltransferase family. AANAT subfamily.</text>
</comment>
<dbReference type="VEuPathDB" id="VectorBase:AMIN007223"/>
<dbReference type="FunFam" id="3.40.630.30:FF:000046">
    <property type="entry name" value="Dopamine N-acetyltransferase"/>
    <property type="match status" value="1"/>
</dbReference>
<comment type="catalytic activity">
    <reaction evidence="6">
        <text>dopamine + (9Z)-octadecenoyl-CoA = N-(9Z-octadecanoyl)-dopamine + CoA + H(+)</text>
        <dbReference type="Rhea" id="RHEA:51380"/>
        <dbReference type="ChEBI" id="CHEBI:15378"/>
        <dbReference type="ChEBI" id="CHEBI:31883"/>
        <dbReference type="ChEBI" id="CHEBI:57287"/>
        <dbReference type="ChEBI" id="CHEBI:57387"/>
        <dbReference type="ChEBI" id="CHEBI:59905"/>
    </reaction>
    <physiologicalReaction direction="left-to-right" evidence="6">
        <dbReference type="Rhea" id="RHEA:51381"/>
    </physiologicalReaction>
</comment>
<evidence type="ECO:0000256" key="5">
    <source>
        <dbReference type="ARBA" id="ARBA00039114"/>
    </source>
</evidence>
<evidence type="ECO:0000256" key="9">
    <source>
        <dbReference type="ARBA" id="ARBA00051711"/>
    </source>
</evidence>
<dbReference type="EnsemblMetazoa" id="AMIN007223-RA">
    <property type="protein sequence ID" value="AMIN007223-PA"/>
    <property type="gene ID" value="AMIN007223"/>
</dbReference>